<reference evidence="2 3" key="1">
    <citation type="journal article" date="2017" name="ISME J.">
        <title>Energy and carbon metabolisms in a deep terrestrial subsurface fluid microbial community.</title>
        <authorList>
            <person name="Momper L."/>
            <person name="Jungbluth S.P."/>
            <person name="Lee M.D."/>
            <person name="Amend J.P."/>
        </authorList>
    </citation>
    <scope>NUCLEOTIDE SEQUENCE [LARGE SCALE GENOMIC DNA]</scope>
    <source>
        <strain evidence="2">SURF_29</strain>
    </source>
</reference>
<dbReference type="InterPro" id="IPR008910">
    <property type="entry name" value="MSC_TM_helix"/>
</dbReference>
<proteinExistence type="predicted"/>
<gene>
    <name evidence="2" type="ORF">C4544_05670</name>
</gene>
<dbReference type="AlphaFoldDB" id="A0A419DAX1"/>
<dbReference type="Pfam" id="PF05552">
    <property type="entry name" value="MS_channel_1st_1"/>
    <property type="match status" value="1"/>
</dbReference>
<protein>
    <recommendedName>
        <fullName evidence="4">Mechanosensitive ion channel</fullName>
    </recommendedName>
</protein>
<sequence length="223" mass="23513">MGDTVTQVTDAVRSSLQDVVNYLPDLVAAIIVLLVGIIVAWAVKTVIVRGLGFLQVKKYTDAIGLNKVITKDVEVVDLLGDIAKWIVLLTFLVVALDVAQLSGANDILKDLLAFVLADVTRAIVILFIGVVIADLASRVVKATANSIGVKASEILSDIARWSIIVFAFLAALQQLGIAKDLINTLFMGIVALVAIAGGLAFGLGGKDAASEAVNSVKKNMFKK</sequence>
<organism evidence="2 3">
    <name type="scientific">candidate division WS5 bacterium</name>
    <dbReference type="NCBI Taxonomy" id="2093353"/>
    <lineage>
        <taxon>Bacteria</taxon>
        <taxon>candidate division WS5</taxon>
    </lineage>
</organism>
<evidence type="ECO:0008006" key="4">
    <source>
        <dbReference type="Google" id="ProtNLM"/>
    </source>
</evidence>
<keyword evidence="1" id="KW-0812">Transmembrane</keyword>
<feature type="transmembrane region" description="Helical" evidence="1">
    <location>
        <begin position="82"/>
        <end position="99"/>
    </location>
</feature>
<dbReference type="Gene3D" id="1.10.287.1260">
    <property type="match status" value="1"/>
</dbReference>
<evidence type="ECO:0000313" key="2">
    <source>
        <dbReference type="EMBL" id="RJO60234.1"/>
    </source>
</evidence>
<comment type="caution">
    <text evidence="2">The sequence shown here is derived from an EMBL/GenBank/DDBJ whole genome shotgun (WGS) entry which is preliminary data.</text>
</comment>
<accession>A0A419DAX1</accession>
<evidence type="ECO:0000256" key="1">
    <source>
        <dbReference type="SAM" id="Phobius"/>
    </source>
</evidence>
<dbReference type="EMBL" id="QZJW01000050">
    <property type="protein sequence ID" value="RJO60234.1"/>
    <property type="molecule type" value="Genomic_DNA"/>
</dbReference>
<feature type="transmembrane region" description="Helical" evidence="1">
    <location>
        <begin position="158"/>
        <end position="178"/>
    </location>
</feature>
<evidence type="ECO:0000313" key="3">
    <source>
        <dbReference type="Proteomes" id="UP000285655"/>
    </source>
</evidence>
<feature type="transmembrane region" description="Helical" evidence="1">
    <location>
        <begin position="22"/>
        <end position="43"/>
    </location>
</feature>
<name>A0A419DAX1_9BACT</name>
<keyword evidence="1" id="KW-0472">Membrane</keyword>
<feature type="transmembrane region" description="Helical" evidence="1">
    <location>
        <begin position="185"/>
        <end position="204"/>
    </location>
</feature>
<feature type="transmembrane region" description="Helical" evidence="1">
    <location>
        <begin position="111"/>
        <end position="133"/>
    </location>
</feature>
<keyword evidence="1" id="KW-1133">Transmembrane helix</keyword>
<dbReference type="Proteomes" id="UP000285655">
    <property type="component" value="Unassembled WGS sequence"/>
</dbReference>